<protein>
    <submittedName>
        <fullName evidence="2">Uncharacterized protein</fullName>
    </submittedName>
</protein>
<dbReference type="EMBL" id="FN654396">
    <property type="protein sequence ID" value="CBY33105.1"/>
    <property type="molecule type" value="Genomic_DNA"/>
</dbReference>
<organism evidence="2">
    <name type="scientific">Oikopleura dioica</name>
    <name type="common">Tunicate</name>
    <dbReference type="NCBI Taxonomy" id="34765"/>
    <lineage>
        <taxon>Eukaryota</taxon>
        <taxon>Metazoa</taxon>
        <taxon>Chordata</taxon>
        <taxon>Tunicata</taxon>
        <taxon>Appendicularia</taxon>
        <taxon>Copelata</taxon>
        <taxon>Oikopleuridae</taxon>
        <taxon>Oikopleura</taxon>
    </lineage>
</organism>
<evidence type="ECO:0000256" key="1">
    <source>
        <dbReference type="SAM" id="MobiDB-lite"/>
    </source>
</evidence>
<evidence type="ECO:0000313" key="2">
    <source>
        <dbReference type="EMBL" id="CBY33105.1"/>
    </source>
</evidence>
<proteinExistence type="predicted"/>
<feature type="region of interest" description="Disordered" evidence="1">
    <location>
        <begin position="62"/>
        <end position="87"/>
    </location>
</feature>
<gene>
    <name evidence="2" type="ORF">GSOID_T00020999001</name>
</gene>
<accession>E4YC38</accession>
<dbReference type="Proteomes" id="UP000011014">
    <property type="component" value="Unassembled WGS sequence"/>
</dbReference>
<dbReference type="AlphaFoldDB" id="E4YC38"/>
<reference evidence="2" key="1">
    <citation type="journal article" date="2010" name="Science">
        <title>Plasticity of animal genome architecture unmasked by rapid evolution of a pelagic tunicate.</title>
        <authorList>
            <person name="Denoeud F."/>
            <person name="Henriet S."/>
            <person name="Mungpakdee S."/>
            <person name="Aury J.M."/>
            <person name="Da Silva C."/>
            <person name="Brinkmann H."/>
            <person name="Mikhaleva J."/>
            <person name="Olsen L.C."/>
            <person name="Jubin C."/>
            <person name="Canestro C."/>
            <person name="Bouquet J.M."/>
            <person name="Danks G."/>
            <person name="Poulain J."/>
            <person name="Campsteijn C."/>
            <person name="Adamski M."/>
            <person name="Cross I."/>
            <person name="Yadetie F."/>
            <person name="Muffato M."/>
            <person name="Louis A."/>
            <person name="Butcher S."/>
            <person name="Tsagkogeorga G."/>
            <person name="Konrad A."/>
            <person name="Singh S."/>
            <person name="Jensen M.F."/>
            <person name="Cong E.H."/>
            <person name="Eikeseth-Otteraa H."/>
            <person name="Noel B."/>
            <person name="Anthouard V."/>
            <person name="Porcel B.M."/>
            <person name="Kachouri-Lafond R."/>
            <person name="Nishino A."/>
            <person name="Ugolini M."/>
            <person name="Chourrout P."/>
            <person name="Nishida H."/>
            <person name="Aasland R."/>
            <person name="Huzurbazar S."/>
            <person name="Westhof E."/>
            <person name="Delsuc F."/>
            <person name="Lehrach H."/>
            <person name="Reinhardt R."/>
            <person name="Weissenbach J."/>
            <person name="Roy S.W."/>
            <person name="Artiguenave F."/>
            <person name="Postlethwait J.H."/>
            <person name="Manak J.R."/>
            <person name="Thompson E.M."/>
            <person name="Jaillon O."/>
            <person name="Du Pasquier L."/>
            <person name="Boudinot P."/>
            <person name="Liberles D.A."/>
            <person name="Volff J.N."/>
            <person name="Philippe H."/>
            <person name="Lenhard B."/>
            <person name="Roest Crollius H."/>
            <person name="Wincker P."/>
            <person name="Chourrout D."/>
        </authorList>
    </citation>
    <scope>NUCLEOTIDE SEQUENCE [LARGE SCALE GENOMIC DNA]</scope>
</reference>
<sequence>MLGNITDDENKFTIARRSIGAVIKTVRKMVRFLGIKHANSRADKEAFKSKFVQRFGHFRRTARATVRRPSSSRPELAKSESKVDPKSQKASFEFKQGAKLRGAITFRDYNGFHFALVTVQYHGLVRVQIRLRIDLKLGLGARILALLFEFHTQPCMLRCL</sequence>
<name>E4YC38_OIKDI</name>
<feature type="compositionally biased region" description="Basic and acidic residues" evidence="1">
    <location>
        <begin position="75"/>
        <end position="87"/>
    </location>
</feature>